<dbReference type="OrthoDB" id="187617at2759"/>
<evidence type="ECO:0000313" key="3">
    <source>
        <dbReference type="EMBL" id="VDK18438.1"/>
    </source>
</evidence>
<keyword evidence="4" id="KW-1185">Reference proteome</keyword>
<dbReference type="SMART" id="SM00456">
    <property type="entry name" value="WW"/>
    <property type="match status" value="2"/>
</dbReference>
<dbReference type="GO" id="GO:0005685">
    <property type="term" value="C:U1 snRNP"/>
    <property type="evidence" value="ECO:0007669"/>
    <property type="project" value="TreeGrafter"/>
</dbReference>
<evidence type="ECO:0000313" key="5">
    <source>
        <dbReference type="WBParaSite" id="ASIM_0000123601-mRNA-1"/>
    </source>
</evidence>
<dbReference type="WBParaSite" id="ASIM_0000123601-mRNA-1">
    <property type="protein sequence ID" value="ASIM_0000123601-mRNA-1"/>
    <property type="gene ID" value="ASIM_0000123601"/>
</dbReference>
<dbReference type="PROSITE" id="PS01159">
    <property type="entry name" value="WW_DOMAIN_1"/>
    <property type="match status" value="2"/>
</dbReference>
<accession>A0A0M3J141</accession>
<dbReference type="InterPro" id="IPR001202">
    <property type="entry name" value="WW_dom"/>
</dbReference>
<dbReference type="PROSITE" id="PS50020">
    <property type="entry name" value="WW_DOMAIN_2"/>
    <property type="match status" value="2"/>
</dbReference>
<feature type="compositionally biased region" description="Basic and acidic residues" evidence="1">
    <location>
        <begin position="128"/>
        <end position="139"/>
    </location>
</feature>
<feature type="compositionally biased region" description="Basic and acidic residues" evidence="1">
    <location>
        <begin position="177"/>
        <end position="194"/>
    </location>
</feature>
<gene>
    <name evidence="3" type="ORF">ASIM_LOCUS1124</name>
</gene>
<evidence type="ECO:0000259" key="2">
    <source>
        <dbReference type="PROSITE" id="PS50020"/>
    </source>
</evidence>
<dbReference type="SUPFAM" id="SSF51045">
    <property type="entry name" value="WW domain"/>
    <property type="match status" value="2"/>
</dbReference>
<organism evidence="5">
    <name type="scientific">Anisakis simplex</name>
    <name type="common">Herring worm</name>
    <dbReference type="NCBI Taxonomy" id="6269"/>
    <lineage>
        <taxon>Eukaryota</taxon>
        <taxon>Metazoa</taxon>
        <taxon>Ecdysozoa</taxon>
        <taxon>Nematoda</taxon>
        <taxon>Chromadorea</taxon>
        <taxon>Rhabditida</taxon>
        <taxon>Spirurina</taxon>
        <taxon>Ascaridomorpha</taxon>
        <taxon>Ascaridoidea</taxon>
        <taxon>Anisakidae</taxon>
        <taxon>Anisakis</taxon>
        <taxon>Anisakis simplex complex</taxon>
    </lineage>
</organism>
<sequence length="224" mass="25024">MLRPSNAILAGLSNNTSNVSSSSTTASEIWSEHTASDGRVYYYNKVTKQSSWTKPEELRTPEEVSVSVAIVSQRKAAVARIWREYKTAEGRPYYYNTETKETTWTCPKDFEPRSTASSTVASSTTPIKTEKPQSVDTKETPSSSTDVAKKANSVEGESELEKAMMATLKSLDQQPTVEKEDESRAENAENERGESGVTGDEEKDLKKKQSDRFRELLRDKKFDA</sequence>
<dbReference type="PANTHER" id="PTHR11864">
    <property type="entry name" value="PRE-MRNA-PROCESSING PROTEIN PRP40"/>
    <property type="match status" value="1"/>
</dbReference>
<feature type="compositionally biased region" description="Low complexity" evidence="1">
    <location>
        <begin position="114"/>
        <end position="125"/>
    </location>
</feature>
<reference evidence="5" key="1">
    <citation type="submission" date="2017-02" db="UniProtKB">
        <authorList>
            <consortium name="WormBaseParasite"/>
        </authorList>
    </citation>
    <scope>IDENTIFICATION</scope>
</reference>
<protein>
    <submittedName>
        <fullName evidence="5">Huntingtin interacting protein-related (inferred by orthology to a S. mansoni protein)</fullName>
    </submittedName>
</protein>
<dbReference type="InterPro" id="IPR036020">
    <property type="entry name" value="WW_dom_sf"/>
</dbReference>
<dbReference type="GO" id="GO:0071004">
    <property type="term" value="C:U2-type prespliceosome"/>
    <property type="evidence" value="ECO:0007669"/>
    <property type="project" value="TreeGrafter"/>
</dbReference>
<proteinExistence type="predicted"/>
<dbReference type="GO" id="GO:0045292">
    <property type="term" value="P:mRNA cis splicing, via spliceosome"/>
    <property type="evidence" value="ECO:0007669"/>
    <property type="project" value="InterPro"/>
</dbReference>
<dbReference type="Proteomes" id="UP000267096">
    <property type="component" value="Unassembled WGS sequence"/>
</dbReference>
<dbReference type="Pfam" id="PF00397">
    <property type="entry name" value="WW"/>
    <property type="match status" value="2"/>
</dbReference>
<reference evidence="3 4" key="2">
    <citation type="submission" date="2018-11" db="EMBL/GenBank/DDBJ databases">
        <authorList>
            <consortium name="Pathogen Informatics"/>
        </authorList>
    </citation>
    <scope>NUCLEOTIDE SEQUENCE [LARGE SCALE GENOMIC DNA]</scope>
</reference>
<dbReference type="PANTHER" id="PTHR11864:SF0">
    <property type="entry name" value="PRP40 PRE-MRNA PROCESSING FACTOR 40 HOMOLOG A (YEAST)"/>
    <property type="match status" value="1"/>
</dbReference>
<dbReference type="GO" id="GO:0003723">
    <property type="term" value="F:RNA binding"/>
    <property type="evidence" value="ECO:0007669"/>
    <property type="project" value="TreeGrafter"/>
</dbReference>
<dbReference type="EMBL" id="UYRR01001053">
    <property type="protein sequence ID" value="VDK18438.1"/>
    <property type="molecule type" value="Genomic_DNA"/>
</dbReference>
<feature type="domain" description="WW" evidence="2">
    <location>
        <begin position="76"/>
        <end position="109"/>
    </location>
</feature>
<dbReference type="InterPro" id="IPR039726">
    <property type="entry name" value="Prp40-like"/>
</dbReference>
<name>A0A0M3J141_ANISI</name>
<evidence type="ECO:0000313" key="4">
    <source>
        <dbReference type="Proteomes" id="UP000267096"/>
    </source>
</evidence>
<feature type="domain" description="WW" evidence="2">
    <location>
        <begin position="24"/>
        <end position="57"/>
    </location>
</feature>
<dbReference type="AlphaFoldDB" id="A0A0M3J141"/>
<evidence type="ECO:0000256" key="1">
    <source>
        <dbReference type="SAM" id="MobiDB-lite"/>
    </source>
</evidence>
<dbReference type="CDD" id="cd00201">
    <property type="entry name" value="WW"/>
    <property type="match status" value="2"/>
</dbReference>
<dbReference type="Gene3D" id="2.20.70.10">
    <property type="match status" value="2"/>
</dbReference>
<feature type="region of interest" description="Disordered" evidence="1">
    <location>
        <begin position="106"/>
        <end position="211"/>
    </location>
</feature>